<dbReference type="GO" id="GO:0009401">
    <property type="term" value="P:phosphoenolpyruvate-dependent sugar phosphotransferase system"/>
    <property type="evidence" value="ECO:0007669"/>
    <property type="project" value="UniProtKB-KW"/>
</dbReference>
<feature type="transmembrane region" description="Helical" evidence="25">
    <location>
        <begin position="135"/>
        <end position="158"/>
    </location>
</feature>
<evidence type="ECO:0000256" key="12">
    <source>
        <dbReference type="ARBA" id="ARBA00022553"/>
    </source>
</evidence>
<evidence type="ECO:0000256" key="15">
    <source>
        <dbReference type="ARBA" id="ARBA00022683"/>
    </source>
</evidence>
<dbReference type="InterPro" id="IPR003352">
    <property type="entry name" value="PTS_EIIC"/>
</dbReference>
<keyword evidence="10" id="KW-1003">Cell membrane</keyword>
<keyword evidence="12" id="KW-0597">Phosphoprotein</keyword>
<gene>
    <name evidence="29" type="ORF">SAMN02745975_02890</name>
</gene>
<evidence type="ECO:0000256" key="10">
    <source>
        <dbReference type="ARBA" id="ARBA00022475"/>
    </source>
</evidence>
<evidence type="ECO:0000256" key="5">
    <source>
        <dbReference type="ARBA" id="ARBA00011909"/>
    </source>
</evidence>
<dbReference type="CDD" id="cd05567">
    <property type="entry name" value="PTS_IIB_mannitol"/>
    <property type="match status" value="1"/>
</dbReference>
<dbReference type="Gene3D" id="3.40.930.10">
    <property type="entry name" value="Mannitol-specific EII, Chain A"/>
    <property type="match status" value="1"/>
</dbReference>
<dbReference type="InterPro" id="IPR050893">
    <property type="entry name" value="Sugar_PTS"/>
</dbReference>
<dbReference type="PANTHER" id="PTHR30181:SF2">
    <property type="entry name" value="PTS SYSTEM MANNITOL-SPECIFIC EIICBA COMPONENT"/>
    <property type="match status" value="1"/>
</dbReference>
<evidence type="ECO:0000256" key="21">
    <source>
        <dbReference type="ARBA" id="ARBA00030684"/>
    </source>
</evidence>
<keyword evidence="30" id="KW-1185">Reference proteome</keyword>
<evidence type="ECO:0000256" key="22">
    <source>
        <dbReference type="ARBA" id="ARBA00030956"/>
    </source>
</evidence>
<dbReference type="InterPro" id="IPR016152">
    <property type="entry name" value="PTrfase/Anion_transptr"/>
</dbReference>
<dbReference type="InterPro" id="IPR002178">
    <property type="entry name" value="PTS_EIIA_type-2_dom"/>
</dbReference>
<dbReference type="STRING" id="1121919.SAMN02745975_02890"/>
<evidence type="ECO:0000256" key="20">
    <source>
        <dbReference type="ARBA" id="ARBA00029908"/>
    </source>
</evidence>
<keyword evidence="11" id="KW-0997">Cell inner membrane</keyword>
<evidence type="ECO:0000256" key="24">
    <source>
        <dbReference type="ARBA" id="ARBA00033349"/>
    </source>
</evidence>
<evidence type="ECO:0000256" key="8">
    <source>
        <dbReference type="ARBA" id="ARBA00021825"/>
    </source>
</evidence>
<feature type="transmembrane region" description="Helical" evidence="25">
    <location>
        <begin position="257"/>
        <end position="275"/>
    </location>
</feature>
<dbReference type="PANTHER" id="PTHR30181">
    <property type="entry name" value="MANNITOL PERMEASE IIC COMPONENT"/>
    <property type="match status" value="1"/>
</dbReference>
<dbReference type="GO" id="GO:0022872">
    <property type="term" value="F:protein-N(PI)-phosphohistidine-mannitol phosphotransferase system transmembrane transporter activity"/>
    <property type="evidence" value="ECO:0007669"/>
    <property type="project" value="InterPro"/>
</dbReference>
<feature type="domain" description="PTS EIIB type-2" evidence="27">
    <location>
        <begin position="385"/>
        <end position="479"/>
    </location>
</feature>
<reference evidence="30" key="1">
    <citation type="submission" date="2016-11" db="EMBL/GenBank/DDBJ databases">
        <authorList>
            <person name="Varghese N."/>
            <person name="Submissions S."/>
        </authorList>
    </citation>
    <scope>NUCLEOTIDE SEQUENCE [LARGE SCALE GENOMIC DNA]</scope>
    <source>
        <strain evidence="30">DSM 17957</strain>
    </source>
</reference>
<protein>
    <recommendedName>
        <fullName evidence="6">Mannitol-specific phosphotransferase enzyme IIA component</fullName>
        <ecNumber evidence="5">2.7.1.197</ecNumber>
    </recommendedName>
    <alternativeName>
        <fullName evidence="22">EIIA</fullName>
    </alternativeName>
    <alternativeName>
        <fullName evidence="24">EIICB-Mtl</fullName>
    </alternativeName>
    <alternativeName>
        <fullName evidence="21">EIICBA-Mtl</fullName>
    </alternativeName>
    <alternativeName>
        <fullName evidence="23">EIII</fullName>
    </alternativeName>
    <alternativeName>
        <fullName evidence="20">PTS system mannitol-specific EIIA component</fullName>
    </alternativeName>
    <alternativeName>
        <fullName evidence="8">PTS system mannitol-specific EIICB component</fullName>
    </alternativeName>
    <alternativeName>
        <fullName evidence="7">PTS system mannitol-specific EIICBA component</fullName>
    </alternativeName>
</protein>
<evidence type="ECO:0000256" key="19">
    <source>
        <dbReference type="ARBA" id="ARBA00023136"/>
    </source>
</evidence>
<dbReference type="Pfam" id="PF02378">
    <property type="entry name" value="PTS_EIIC"/>
    <property type="match status" value="1"/>
</dbReference>
<dbReference type="InterPro" id="IPR013011">
    <property type="entry name" value="PTS_EIIB_2"/>
</dbReference>
<evidence type="ECO:0000256" key="13">
    <source>
        <dbReference type="ARBA" id="ARBA00022597"/>
    </source>
</evidence>
<dbReference type="EMBL" id="FQZV01000042">
    <property type="protein sequence ID" value="SHJ79479.1"/>
    <property type="molecule type" value="Genomic_DNA"/>
</dbReference>
<evidence type="ECO:0000313" key="29">
    <source>
        <dbReference type="EMBL" id="SHJ79479.1"/>
    </source>
</evidence>
<evidence type="ECO:0000256" key="6">
    <source>
        <dbReference type="ARBA" id="ARBA00014783"/>
    </source>
</evidence>
<evidence type="ECO:0000256" key="17">
    <source>
        <dbReference type="ARBA" id="ARBA00022777"/>
    </source>
</evidence>
<dbReference type="InterPro" id="IPR036095">
    <property type="entry name" value="PTS_EIIB-like_sf"/>
</dbReference>
<dbReference type="RefSeq" id="WP_242946384.1">
    <property type="nucleotide sequence ID" value="NZ_FQZV01000042.1"/>
</dbReference>
<evidence type="ECO:0000256" key="1">
    <source>
        <dbReference type="ARBA" id="ARBA00001655"/>
    </source>
</evidence>
<dbReference type="Proteomes" id="UP000184536">
    <property type="component" value="Unassembled WGS sequence"/>
</dbReference>
<evidence type="ECO:0000256" key="7">
    <source>
        <dbReference type="ARBA" id="ARBA00015039"/>
    </source>
</evidence>
<evidence type="ECO:0000259" key="26">
    <source>
        <dbReference type="PROSITE" id="PS51094"/>
    </source>
</evidence>
<evidence type="ECO:0000256" key="14">
    <source>
        <dbReference type="ARBA" id="ARBA00022679"/>
    </source>
</evidence>
<keyword evidence="14" id="KW-0808">Transferase</keyword>
<keyword evidence="18 25" id="KW-1133">Transmembrane helix</keyword>
<sequence length="631" mass="67290">METQVNTNEMHASGKMRLNIQRMGRFLSGMVMPNIGAFIAWGLITALFIPTGWLPNENLSKLVGPMIIYLLPILIGYTGGKMIGDLRGGVLGAVATAGVIVGADVPMFLGAMIMGPLGGFVMRKVDDMLKDKVPAGFEMLVNNFSVGIMGAVLAVAAYKVIGPVVLSLNLILKGAVETVVNVGLLPIASLVIEPAKILFLNNALNHGVLGPMGMQQATETGRSIFFLLETNPGPGLGLLLAYYVFAKGMIKQSAPGAIIIHFLGGIHEIYFPYVLMNPLLIIPVIAGGASGVFTFALLGAGLVATPSPGSIFALMAMAPRGGLLAVLAGVLVSTAVTFFLSAPIIKARGYAADEEKLEAAKTQLQGMKGKKTETETAIKLNVAVKKIVFACDAGMGSSAMGASTLRNKLKKQGIHVQVSNDAIENIPEDAQIVITHENLTARAKLAAPQAEHISIQDFIENPVYDLLVERLVEIKEKQQESQVKPIGTEELPVLQKKNILLGQRSVEKMEAIKMAGRLLADSGYVAEEYIDAMIQRENDLSTYIGNGIAIPHGVASGRMQIRKTGISILQFPDGVDFGEGLAYLVVGIAGVGNEHLAILSNLASIMEEDEIAERLKTTEDLEYVYTLFTKK</sequence>
<dbReference type="GO" id="GO:0005886">
    <property type="term" value="C:plasma membrane"/>
    <property type="evidence" value="ECO:0007669"/>
    <property type="project" value="UniProtKB-SubCell"/>
</dbReference>
<evidence type="ECO:0000256" key="9">
    <source>
        <dbReference type="ARBA" id="ARBA00022448"/>
    </source>
</evidence>
<evidence type="ECO:0000256" key="11">
    <source>
        <dbReference type="ARBA" id="ARBA00022519"/>
    </source>
</evidence>
<dbReference type="InterPro" id="IPR003501">
    <property type="entry name" value="PTS_EIIB_2/3"/>
</dbReference>
<dbReference type="GO" id="GO:0016301">
    <property type="term" value="F:kinase activity"/>
    <property type="evidence" value="ECO:0007669"/>
    <property type="project" value="UniProtKB-KW"/>
</dbReference>
<evidence type="ECO:0000259" key="27">
    <source>
        <dbReference type="PROSITE" id="PS51099"/>
    </source>
</evidence>
<evidence type="ECO:0000256" key="25">
    <source>
        <dbReference type="SAM" id="Phobius"/>
    </source>
</evidence>
<keyword evidence="17" id="KW-0418">Kinase</keyword>
<dbReference type="SUPFAM" id="SSF52794">
    <property type="entry name" value="PTS system IIB component-like"/>
    <property type="match status" value="1"/>
</dbReference>
<feature type="domain" description="PTS EIIC type-2" evidence="28">
    <location>
        <begin position="23"/>
        <end position="354"/>
    </location>
</feature>
<dbReference type="InterPro" id="IPR029503">
    <property type="entry name" value="PTS_EIIB_mannitol"/>
</dbReference>
<feature type="transmembrane region" description="Helical" evidence="25">
    <location>
        <begin position="62"/>
        <end position="79"/>
    </location>
</feature>
<dbReference type="SUPFAM" id="SSF55804">
    <property type="entry name" value="Phoshotransferase/anion transport protein"/>
    <property type="match status" value="1"/>
</dbReference>
<dbReference type="CDD" id="cd00211">
    <property type="entry name" value="PTS_IIA_fru"/>
    <property type="match status" value="1"/>
</dbReference>
<keyword evidence="19 25" id="KW-0472">Membrane</keyword>
<feature type="domain" description="PTS EIIA type-2" evidence="26">
    <location>
        <begin position="492"/>
        <end position="631"/>
    </location>
</feature>
<keyword evidence="13" id="KW-0762">Sugar transport</keyword>
<dbReference type="PROSITE" id="PS51104">
    <property type="entry name" value="PTS_EIIC_TYPE_2"/>
    <property type="match status" value="1"/>
</dbReference>
<evidence type="ECO:0000256" key="23">
    <source>
        <dbReference type="ARBA" id="ARBA00030962"/>
    </source>
</evidence>
<dbReference type="InterPro" id="IPR004718">
    <property type="entry name" value="PTS_IIC_mtl"/>
</dbReference>
<feature type="transmembrane region" description="Helical" evidence="25">
    <location>
        <begin position="170"/>
        <end position="192"/>
    </location>
</feature>
<evidence type="ECO:0000256" key="3">
    <source>
        <dbReference type="ARBA" id="ARBA00004429"/>
    </source>
</evidence>
<evidence type="ECO:0000256" key="18">
    <source>
        <dbReference type="ARBA" id="ARBA00022989"/>
    </source>
</evidence>
<comment type="function">
    <text evidence="2">The phosphoenolpyruvate-dependent sugar phosphotransferase system (sugar PTS), a major carbohydrate active transport system, catalyzes the phosphorylation of incoming sugar substrates concomitantly with their translocation across the cell membrane. The enzyme II CmtAB PTS system is involved in D-mannitol transport.</text>
</comment>
<comment type="subunit">
    <text evidence="4">Homodimer.</text>
</comment>
<feature type="transmembrane region" description="Helical" evidence="25">
    <location>
        <begin position="91"/>
        <end position="115"/>
    </location>
</feature>
<evidence type="ECO:0000259" key="28">
    <source>
        <dbReference type="PROSITE" id="PS51104"/>
    </source>
</evidence>
<dbReference type="PROSITE" id="PS51099">
    <property type="entry name" value="PTS_EIIB_TYPE_2"/>
    <property type="match status" value="1"/>
</dbReference>
<keyword evidence="15" id="KW-0598">Phosphotransferase system</keyword>
<evidence type="ECO:0000313" key="30">
    <source>
        <dbReference type="Proteomes" id="UP000184536"/>
    </source>
</evidence>
<proteinExistence type="predicted"/>
<dbReference type="AlphaFoldDB" id="A0A1M6M7P9"/>
<evidence type="ECO:0000256" key="2">
    <source>
        <dbReference type="ARBA" id="ARBA00002434"/>
    </source>
</evidence>
<dbReference type="Gene3D" id="3.40.50.2300">
    <property type="match status" value="1"/>
</dbReference>
<dbReference type="PROSITE" id="PS51094">
    <property type="entry name" value="PTS_EIIA_TYPE_2"/>
    <property type="match status" value="1"/>
</dbReference>
<evidence type="ECO:0000256" key="4">
    <source>
        <dbReference type="ARBA" id="ARBA00011738"/>
    </source>
</evidence>
<organism evidence="29 30">
    <name type="scientific">Geosporobacter subterraneus DSM 17957</name>
    <dbReference type="NCBI Taxonomy" id="1121919"/>
    <lineage>
        <taxon>Bacteria</taxon>
        <taxon>Bacillati</taxon>
        <taxon>Bacillota</taxon>
        <taxon>Clostridia</taxon>
        <taxon>Peptostreptococcales</taxon>
        <taxon>Thermotaleaceae</taxon>
        <taxon>Geosporobacter</taxon>
    </lineage>
</organism>
<comment type="catalytic activity">
    <reaction evidence="1">
        <text>D-mannitol(out) + N(pros)-phospho-L-histidyl-[protein] = D-mannitol 1-phosphate(in) + L-histidyl-[protein]</text>
        <dbReference type="Rhea" id="RHEA:33363"/>
        <dbReference type="Rhea" id="RHEA-COMP:9745"/>
        <dbReference type="Rhea" id="RHEA-COMP:9746"/>
        <dbReference type="ChEBI" id="CHEBI:16899"/>
        <dbReference type="ChEBI" id="CHEBI:29979"/>
        <dbReference type="ChEBI" id="CHEBI:61381"/>
        <dbReference type="ChEBI" id="CHEBI:64837"/>
        <dbReference type="EC" id="2.7.1.197"/>
    </reaction>
</comment>
<name>A0A1M6M7P9_9FIRM</name>
<feature type="transmembrane region" description="Helical" evidence="25">
    <location>
        <begin position="323"/>
        <end position="345"/>
    </location>
</feature>
<feature type="transmembrane region" description="Helical" evidence="25">
    <location>
        <begin position="26"/>
        <end position="50"/>
    </location>
</feature>
<dbReference type="NCBIfam" id="NF011663">
    <property type="entry name" value="PRK15083.1"/>
    <property type="match status" value="1"/>
</dbReference>
<evidence type="ECO:0000256" key="16">
    <source>
        <dbReference type="ARBA" id="ARBA00022692"/>
    </source>
</evidence>
<keyword evidence="16 25" id="KW-0812">Transmembrane</keyword>
<dbReference type="PROSITE" id="PS00372">
    <property type="entry name" value="PTS_EIIA_TYPE_2_HIS"/>
    <property type="match status" value="1"/>
</dbReference>
<accession>A0A1M6M7P9</accession>
<dbReference type="GO" id="GO:0090563">
    <property type="term" value="F:protein-phosphocysteine-sugar phosphotransferase activity"/>
    <property type="evidence" value="ECO:0007669"/>
    <property type="project" value="TreeGrafter"/>
</dbReference>
<dbReference type="EC" id="2.7.1.197" evidence="5"/>
<feature type="transmembrane region" description="Helical" evidence="25">
    <location>
        <begin position="224"/>
        <end position="245"/>
    </location>
</feature>
<comment type="subcellular location">
    <subcellularLocation>
        <location evidence="3">Cell inner membrane</location>
        <topology evidence="3">Multi-pass membrane protein</topology>
    </subcellularLocation>
</comment>
<dbReference type="InterPro" id="IPR013014">
    <property type="entry name" value="PTS_EIIC_2"/>
</dbReference>
<dbReference type="NCBIfam" id="TIGR00851">
    <property type="entry name" value="mtlA"/>
    <property type="match status" value="1"/>
</dbReference>
<dbReference type="Pfam" id="PF00359">
    <property type="entry name" value="PTS_EIIA_2"/>
    <property type="match status" value="1"/>
</dbReference>
<feature type="transmembrane region" description="Helical" evidence="25">
    <location>
        <begin position="281"/>
        <end position="303"/>
    </location>
</feature>
<dbReference type="Pfam" id="PF02302">
    <property type="entry name" value="PTS_IIB"/>
    <property type="match status" value="1"/>
</dbReference>
<keyword evidence="9" id="KW-0813">Transport</keyword>